<evidence type="ECO:0000256" key="5">
    <source>
        <dbReference type="ARBA" id="ARBA00022723"/>
    </source>
</evidence>
<dbReference type="PROSITE" id="PS01033">
    <property type="entry name" value="GLOBIN"/>
    <property type="match status" value="1"/>
</dbReference>
<dbReference type="Ensembl" id="ENSLLET00000034711.1">
    <property type="protein sequence ID" value="ENSLLEP00000033437.1"/>
    <property type="gene ID" value="ENSLLEG00000021071.1"/>
</dbReference>
<dbReference type="GO" id="GO:0042744">
    <property type="term" value="P:hydrogen peroxide catabolic process"/>
    <property type="evidence" value="ECO:0007669"/>
    <property type="project" value="TreeGrafter"/>
</dbReference>
<organism evidence="9 10">
    <name type="scientific">Leptobrachium leishanense</name>
    <name type="common">Leishan spiny toad</name>
    <dbReference type="NCBI Taxonomy" id="445787"/>
    <lineage>
        <taxon>Eukaryota</taxon>
        <taxon>Metazoa</taxon>
        <taxon>Chordata</taxon>
        <taxon>Craniata</taxon>
        <taxon>Vertebrata</taxon>
        <taxon>Euteleostomi</taxon>
        <taxon>Amphibia</taxon>
        <taxon>Batrachia</taxon>
        <taxon>Anura</taxon>
        <taxon>Pelobatoidea</taxon>
        <taxon>Megophryidae</taxon>
        <taxon>Leptobrachium</taxon>
    </lineage>
</organism>
<keyword evidence="6" id="KW-0408">Iron</keyword>
<reference evidence="9" key="2">
    <citation type="submission" date="2025-09" db="UniProtKB">
        <authorList>
            <consortium name="Ensembl"/>
        </authorList>
    </citation>
    <scope>IDENTIFICATION</scope>
</reference>
<dbReference type="GO" id="GO:0004601">
    <property type="term" value="F:peroxidase activity"/>
    <property type="evidence" value="ECO:0007669"/>
    <property type="project" value="TreeGrafter"/>
</dbReference>
<dbReference type="GO" id="GO:0005833">
    <property type="term" value="C:hemoglobin complex"/>
    <property type="evidence" value="ECO:0007669"/>
    <property type="project" value="InterPro"/>
</dbReference>
<keyword evidence="2 7" id="KW-0813">Transport</keyword>
<comment type="similarity">
    <text evidence="1 7">Belongs to the globin family.</text>
</comment>
<dbReference type="PRINTS" id="PR00815">
    <property type="entry name" value="PIHAEM"/>
</dbReference>
<evidence type="ECO:0000313" key="9">
    <source>
        <dbReference type="Ensembl" id="ENSLLEP00000033437.1"/>
    </source>
</evidence>
<dbReference type="InterPro" id="IPR009050">
    <property type="entry name" value="Globin-like_sf"/>
</dbReference>
<evidence type="ECO:0000313" key="10">
    <source>
        <dbReference type="Proteomes" id="UP000694569"/>
    </source>
</evidence>
<dbReference type="Gene3D" id="1.10.490.10">
    <property type="entry name" value="Globins"/>
    <property type="match status" value="1"/>
</dbReference>
<dbReference type="InterPro" id="IPR050056">
    <property type="entry name" value="Hemoglobin_oxygen_transport"/>
</dbReference>
<dbReference type="CDD" id="cd08927">
    <property type="entry name" value="Hb-alpha-like"/>
    <property type="match status" value="1"/>
</dbReference>
<dbReference type="GO" id="GO:0020037">
    <property type="term" value="F:heme binding"/>
    <property type="evidence" value="ECO:0007669"/>
    <property type="project" value="InterPro"/>
</dbReference>
<reference evidence="9" key="1">
    <citation type="submission" date="2025-08" db="UniProtKB">
        <authorList>
            <consortium name="Ensembl"/>
        </authorList>
    </citation>
    <scope>IDENTIFICATION</scope>
</reference>
<dbReference type="InterPro" id="IPR012292">
    <property type="entry name" value="Globin/Proto"/>
</dbReference>
<dbReference type="OrthoDB" id="8751793at2759"/>
<evidence type="ECO:0000256" key="3">
    <source>
        <dbReference type="ARBA" id="ARBA00022617"/>
    </source>
</evidence>
<keyword evidence="5" id="KW-0479">Metal-binding</keyword>
<dbReference type="GO" id="GO:0005344">
    <property type="term" value="F:oxygen carrier activity"/>
    <property type="evidence" value="ECO:0007669"/>
    <property type="project" value="UniProtKB-KW"/>
</dbReference>
<protein>
    <recommendedName>
        <fullName evidence="8">Globin domain-containing protein</fullName>
    </recommendedName>
</protein>
<sequence length="142" mass="15999">MSLSDCEKEAITSIWRNVTEHMQSHGAEAFERTFQCYPQTKTYFSHFNLSHGSNDIKVQGTNVFKAIDAAINHMDNLEGTLSQLSDLHAFKLRVDPGNFELLSLCILVVLARHYPELFTATAHSGFDKLLCSISSVLTSKYR</sequence>
<dbReference type="SUPFAM" id="SSF46458">
    <property type="entry name" value="Globin-like"/>
    <property type="match status" value="1"/>
</dbReference>
<dbReference type="InterPro" id="IPR002339">
    <property type="entry name" value="Hemoglobin_pi"/>
</dbReference>
<accession>A0A8C5Q7K1</accession>
<dbReference type="GO" id="GO:0005506">
    <property type="term" value="F:iron ion binding"/>
    <property type="evidence" value="ECO:0007669"/>
    <property type="project" value="InterPro"/>
</dbReference>
<dbReference type="GeneTree" id="ENSGT00940000154590"/>
<keyword evidence="4 7" id="KW-0561">Oxygen transport</keyword>
<name>A0A8C5Q7K1_9ANUR</name>
<dbReference type="PANTHER" id="PTHR11442">
    <property type="entry name" value="HEMOGLOBIN FAMILY MEMBER"/>
    <property type="match status" value="1"/>
</dbReference>
<dbReference type="Proteomes" id="UP000694569">
    <property type="component" value="Unplaced"/>
</dbReference>
<feature type="domain" description="Globin" evidence="8">
    <location>
        <begin position="2"/>
        <end position="142"/>
    </location>
</feature>
<evidence type="ECO:0000256" key="1">
    <source>
        <dbReference type="ARBA" id="ARBA00008705"/>
    </source>
</evidence>
<keyword evidence="3 7" id="KW-0349">Heme</keyword>
<evidence type="ECO:0000256" key="6">
    <source>
        <dbReference type="ARBA" id="ARBA00023004"/>
    </source>
</evidence>
<dbReference type="InterPro" id="IPR000971">
    <property type="entry name" value="Globin"/>
</dbReference>
<dbReference type="FunFam" id="1.10.490.10:FF:000002">
    <property type="entry name" value="Hemoglobin subunit alpha"/>
    <property type="match status" value="1"/>
</dbReference>
<proteinExistence type="inferred from homology"/>
<evidence type="ECO:0000256" key="4">
    <source>
        <dbReference type="ARBA" id="ARBA00022621"/>
    </source>
</evidence>
<evidence type="ECO:0000256" key="2">
    <source>
        <dbReference type="ARBA" id="ARBA00022448"/>
    </source>
</evidence>
<evidence type="ECO:0000256" key="7">
    <source>
        <dbReference type="RuleBase" id="RU000356"/>
    </source>
</evidence>
<dbReference type="GO" id="GO:0072562">
    <property type="term" value="C:blood microparticle"/>
    <property type="evidence" value="ECO:0007669"/>
    <property type="project" value="TreeGrafter"/>
</dbReference>
<dbReference type="GO" id="GO:0019825">
    <property type="term" value="F:oxygen binding"/>
    <property type="evidence" value="ECO:0007669"/>
    <property type="project" value="InterPro"/>
</dbReference>
<dbReference type="Pfam" id="PF00042">
    <property type="entry name" value="Globin"/>
    <property type="match status" value="1"/>
</dbReference>
<dbReference type="GO" id="GO:0031838">
    <property type="term" value="C:haptoglobin-hemoglobin complex"/>
    <property type="evidence" value="ECO:0007669"/>
    <property type="project" value="TreeGrafter"/>
</dbReference>
<keyword evidence="10" id="KW-1185">Reference proteome</keyword>
<dbReference type="InterPro" id="IPR002338">
    <property type="entry name" value="Hemoglobin_a-typ"/>
</dbReference>
<dbReference type="PRINTS" id="PR00612">
    <property type="entry name" value="ALPHAHAEM"/>
</dbReference>
<dbReference type="AlphaFoldDB" id="A0A8C5Q7K1"/>
<dbReference type="GO" id="GO:0043177">
    <property type="term" value="F:organic acid binding"/>
    <property type="evidence" value="ECO:0007669"/>
    <property type="project" value="TreeGrafter"/>
</dbReference>
<dbReference type="GO" id="GO:0031720">
    <property type="term" value="F:haptoglobin binding"/>
    <property type="evidence" value="ECO:0007669"/>
    <property type="project" value="TreeGrafter"/>
</dbReference>
<evidence type="ECO:0000259" key="8">
    <source>
        <dbReference type="PROSITE" id="PS01033"/>
    </source>
</evidence>